<evidence type="ECO:0000256" key="11">
    <source>
        <dbReference type="HAMAP-Rule" id="MF_01547"/>
    </source>
</evidence>
<dbReference type="RefSeq" id="WP_210680320.1">
    <property type="nucleotide sequence ID" value="NZ_JAGMWN010000001.1"/>
</dbReference>
<dbReference type="PANTHER" id="PTHR10920:SF18">
    <property type="entry name" value="RRNA METHYLTRANSFERASE 2, MITOCHONDRIAL"/>
    <property type="match status" value="1"/>
</dbReference>
<dbReference type="InterPro" id="IPR015507">
    <property type="entry name" value="rRNA-MeTfrase_E"/>
</dbReference>
<keyword evidence="4 11" id="KW-0949">S-adenosyl-L-methionine</keyword>
<feature type="domain" description="Ribosomal RNA methyltransferase FtsJ" evidence="14">
    <location>
        <begin position="68"/>
        <end position="249"/>
    </location>
</feature>
<evidence type="ECO:0000313" key="16">
    <source>
        <dbReference type="Proteomes" id="UP000672602"/>
    </source>
</evidence>
<evidence type="ECO:0000256" key="5">
    <source>
        <dbReference type="ARBA" id="ARBA00037569"/>
    </source>
</evidence>
<dbReference type="PANTHER" id="PTHR10920">
    <property type="entry name" value="RIBOSOMAL RNA METHYLTRANSFERASE"/>
    <property type="match status" value="1"/>
</dbReference>
<evidence type="ECO:0000256" key="9">
    <source>
        <dbReference type="ARBA" id="ARBA00042745"/>
    </source>
</evidence>
<feature type="binding site" evidence="11">
    <location>
        <position position="126"/>
    </location>
    <ligand>
        <name>S-adenosyl-L-methionine</name>
        <dbReference type="ChEBI" id="CHEBI:59789"/>
    </ligand>
</feature>
<dbReference type="PIRSF" id="PIRSF005461">
    <property type="entry name" value="23S_rRNA_mtase"/>
    <property type="match status" value="1"/>
</dbReference>
<dbReference type="Pfam" id="PF01728">
    <property type="entry name" value="FtsJ"/>
    <property type="match status" value="1"/>
</dbReference>
<feature type="binding site" evidence="11">
    <location>
        <position position="142"/>
    </location>
    <ligand>
        <name>S-adenosyl-L-methionine</name>
        <dbReference type="ChEBI" id="CHEBI:59789"/>
    </ligand>
</feature>
<evidence type="ECO:0000256" key="3">
    <source>
        <dbReference type="ARBA" id="ARBA00022679"/>
    </source>
</evidence>
<dbReference type="Proteomes" id="UP000672602">
    <property type="component" value="Unassembled WGS sequence"/>
</dbReference>
<keyword evidence="11" id="KW-0963">Cytoplasm</keyword>
<dbReference type="InterPro" id="IPR002877">
    <property type="entry name" value="RNA_MeTrfase_FtsJ_dom"/>
</dbReference>
<evidence type="ECO:0000256" key="13">
    <source>
        <dbReference type="SAM" id="MobiDB-lite"/>
    </source>
</evidence>
<gene>
    <name evidence="11" type="primary">rlmE</name>
    <name evidence="11" type="synonym">ftsJ</name>
    <name evidence="11" type="synonym">rrmJ</name>
    <name evidence="15" type="ORF">KAJ83_01900</name>
</gene>
<evidence type="ECO:0000256" key="1">
    <source>
        <dbReference type="ARBA" id="ARBA00022552"/>
    </source>
</evidence>
<comment type="caution">
    <text evidence="15">The sequence shown here is derived from an EMBL/GenBank/DDBJ whole genome shotgun (WGS) entry which is preliminary data.</text>
</comment>
<feature type="compositionally biased region" description="Gly residues" evidence="13">
    <location>
        <begin position="8"/>
        <end position="26"/>
    </location>
</feature>
<evidence type="ECO:0000259" key="14">
    <source>
        <dbReference type="Pfam" id="PF01728"/>
    </source>
</evidence>
<comment type="function">
    <text evidence="5 11">Specifically methylates the uridine in position 2552 of 23S rRNA at the 2'-O position of the ribose in the fully assembled 50S ribosomal subunit.</text>
</comment>
<dbReference type="AlphaFoldDB" id="A0A8J7V148"/>
<evidence type="ECO:0000256" key="6">
    <source>
        <dbReference type="ARBA" id="ARBA00038861"/>
    </source>
</evidence>
<dbReference type="InterPro" id="IPR029063">
    <property type="entry name" value="SAM-dependent_MTases_sf"/>
</dbReference>
<protein>
    <recommendedName>
        <fullName evidence="7 11">Ribosomal RNA large subunit methyltransferase E</fullName>
        <ecNumber evidence="6 11">2.1.1.166</ecNumber>
    </recommendedName>
    <alternativeName>
        <fullName evidence="9 11">23S rRNA Um2552 methyltransferase</fullName>
    </alternativeName>
    <alternativeName>
        <fullName evidence="8 11">rRNA (uridine-2'-O-)-methyltransferase</fullName>
    </alternativeName>
</protein>
<comment type="subcellular location">
    <subcellularLocation>
        <location evidence="11">Cytoplasm</location>
    </subcellularLocation>
</comment>
<dbReference type="Gene3D" id="3.40.50.150">
    <property type="entry name" value="Vaccinia Virus protein VP39"/>
    <property type="match status" value="1"/>
</dbReference>
<keyword evidence="16" id="KW-1185">Reference proteome</keyword>
<reference evidence="15" key="1">
    <citation type="submission" date="2021-04" db="EMBL/GenBank/DDBJ databases">
        <authorList>
            <person name="Zhang D.-C."/>
        </authorList>
    </citation>
    <scope>NUCLEOTIDE SEQUENCE</scope>
    <source>
        <strain evidence="15">CGMCC 1.15697</strain>
    </source>
</reference>
<evidence type="ECO:0000256" key="7">
    <source>
        <dbReference type="ARBA" id="ARBA00041129"/>
    </source>
</evidence>
<feature type="binding site" evidence="11">
    <location>
        <position position="100"/>
    </location>
    <ligand>
        <name>S-adenosyl-L-methionine</name>
        <dbReference type="ChEBI" id="CHEBI:59789"/>
    </ligand>
</feature>
<keyword evidence="3 11" id="KW-0808">Transferase</keyword>
<dbReference type="SUPFAM" id="SSF53335">
    <property type="entry name" value="S-adenosyl-L-methionine-dependent methyltransferases"/>
    <property type="match status" value="1"/>
</dbReference>
<feature type="binding site" evidence="11">
    <location>
        <position position="102"/>
    </location>
    <ligand>
        <name>S-adenosyl-L-methionine</name>
        <dbReference type="ChEBI" id="CHEBI:59789"/>
    </ligand>
</feature>
<proteinExistence type="inferred from homology"/>
<feature type="compositionally biased region" description="Basic residues" evidence="13">
    <location>
        <begin position="33"/>
        <end position="46"/>
    </location>
</feature>
<evidence type="ECO:0000256" key="4">
    <source>
        <dbReference type="ARBA" id="ARBA00022691"/>
    </source>
</evidence>
<organism evidence="15 16">
    <name type="scientific">Marivibrio halodurans</name>
    <dbReference type="NCBI Taxonomy" id="2039722"/>
    <lineage>
        <taxon>Bacteria</taxon>
        <taxon>Pseudomonadati</taxon>
        <taxon>Pseudomonadota</taxon>
        <taxon>Alphaproteobacteria</taxon>
        <taxon>Rhodospirillales</taxon>
        <taxon>Rhodospirillaceae</taxon>
        <taxon>Marivibrio</taxon>
    </lineage>
</organism>
<feature type="active site" description="Proton acceptor" evidence="11 12">
    <location>
        <position position="206"/>
    </location>
</feature>
<name>A0A8J7V148_9PROT</name>
<evidence type="ECO:0000256" key="8">
    <source>
        <dbReference type="ARBA" id="ARBA00041995"/>
    </source>
</evidence>
<keyword evidence="1 11" id="KW-0698">rRNA processing</keyword>
<evidence type="ECO:0000256" key="10">
    <source>
        <dbReference type="ARBA" id="ARBA00048970"/>
    </source>
</evidence>
<dbReference type="EMBL" id="JAGMWN010000001">
    <property type="protein sequence ID" value="MBP5855746.1"/>
    <property type="molecule type" value="Genomic_DNA"/>
</dbReference>
<evidence type="ECO:0000256" key="2">
    <source>
        <dbReference type="ARBA" id="ARBA00022603"/>
    </source>
</evidence>
<dbReference type="GO" id="GO:0005737">
    <property type="term" value="C:cytoplasm"/>
    <property type="evidence" value="ECO:0007669"/>
    <property type="project" value="UniProtKB-SubCell"/>
</dbReference>
<accession>A0A8J7V148</accession>
<comment type="catalytic activity">
    <reaction evidence="10 11">
        <text>uridine(2552) in 23S rRNA + S-adenosyl-L-methionine = 2'-O-methyluridine(2552) in 23S rRNA + S-adenosyl-L-homocysteine + H(+)</text>
        <dbReference type="Rhea" id="RHEA:42720"/>
        <dbReference type="Rhea" id="RHEA-COMP:10202"/>
        <dbReference type="Rhea" id="RHEA-COMP:10203"/>
        <dbReference type="ChEBI" id="CHEBI:15378"/>
        <dbReference type="ChEBI" id="CHEBI:57856"/>
        <dbReference type="ChEBI" id="CHEBI:59789"/>
        <dbReference type="ChEBI" id="CHEBI:65315"/>
        <dbReference type="ChEBI" id="CHEBI:74478"/>
        <dbReference type="EC" id="2.1.1.166"/>
    </reaction>
</comment>
<dbReference type="HAMAP" id="MF_01547">
    <property type="entry name" value="RNA_methyltr_E"/>
    <property type="match status" value="1"/>
</dbReference>
<dbReference type="GO" id="GO:0008650">
    <property type="term" value="F:rRNA (uridine-2'-O-)-methyltransferase activity"/>
    <property type="evidence" value="ECO:0007669"/>
    <property type="project" value="UniProtKB-UniRule"/>
</dbReference>
<evidence type="ECO:0000256" key="12">
    <source>
        <dbReference type="PIRSR" id="PIRSR005461-1"/>
    </source>
</evidence>
<dbReference type="EC" id="2.1.1.166" evidence="6 11"/>
<keyword evidence="2 11" id="KW-0489">Methyltransferase</keyword>
<evidence type="ECO:0000313" key="15">
    <source>
        <dbReference type="EMBL" id="MBP5855746.1"/>
    </source>
</evidence>
<sequence>MARKPGNKGSGGGQAGGNGGGKGGGKVSDARHKAVRVKTARGRKSSSTRWLQRQLNDPYVLEAKRLGYRGRAAFKLKEIDEKYDVLPRAGTVVDLGCAPGGWVQIARERLGKEPDGRERGRVVGIDLLACDPVPGAVLIEGDFTDDDAPAWLRAELDGPVDVVLSDMAANTTGHAPTDHLRTQALAELAYAFAEEVLKPGGNFVSKVFAGGTEKGLLDQLKRDFEKVAHFKPPASRKESPEMYVVAIGFRGGGEG</sequence>
<feature type="region of interest" description="Disordered" evidence="13">
    <location>
        <begin position="1"/>
        <end position="49"/>
    </location>
</feature>
<feature type="binding site" evidence="11">
    <location>
        <position position="166"/>
    </location>
    <ligand>
        <name>S-adenosyl-L-methionine</name>
        <dbReference type="ChEBI" id="CHEBI:59789"/>
    </ligand>
</feature>
<dbReference type="InterPro" id="IPR050082">
    <property type="entry name" value="RNA_methyltr_RlmE"/>
</dbReference>
<comment type="similarity">
    <text evidence="11">Belongs to the class I-like SAM-binding methyltransferase superfamily. RNA methyltransferase RlmE family.</text>
</comment>